<reference evidence="3" key="1">
    <citation type="submission" date="2025-08" db="UniProtKB">
        <authorList>
            <consortium name="RefSeq"/>
        </authorList>
    </citation>
    <scope>IDENTIFICATION</scope>
    <source>
        <tissue evidence="3">Muscle</tissue>
    </source>
</reference>
<protein>
    <submittedName>
        <fullName evidence="3">Uncharacterized protein LOC117232296</fullName>
    </submittedName>
</protein>
<sequence length="133" mass="15323">MMITRQLKIPPLKNLSTVAFFGSIIVTATGLIVRYDLENKIRKTTTYKKALKLFYDHKETIKHLGEPIKEGRMTLPEYKSGNIKKFGINVKGANTTGKLYFEYQVQPDESTEIKKVEIKFNDIADKIFVIHKN</sequence>
<dbReference type="GO" id="GO:0033617">
    <property type="term" value="P:mitochondrial respiratory chain complex IV assembly"/>
    <property type="evidence" value="ECO:0007669"/>
    <property type="project" value="TreeGrafter"/>
</dbReference>
<dbReference type="InterPro" id="IPR014807">
    <property type="entry name" value="Coa1"/>
</dbReference>
<evidence type="ECO:0000256" key="1">
    <source>
        <dbReference type="SAM" id="Phobius"/>
    </source>
</evidence>
<feature type="transmembrane region" description="Helical" evidence="1">
    <location>
        <begin position="15"/>
        <end position="33"/>
    </location>
</feature>
<name>A0A6J3K5M7_9HYME</name>
<dbReference type="RefSeq" id="XP_033347499.1">
    <property type="nucleotide sequence ID" value="XM_033491608.1"/>
</dbReference>
<gene>
    <name evidence="3" type="primary">LOC117232296</name>
</gene>
<dbReference type="PANTHER" id="PTHR47148">
    <property type="entry name" value="CYTOCHROME C OXIDASE ASSEMBLY FACTOR 1 HOMOLOG"/>
    <property type="match status" value="1"/>
</dbReference>
<dbReference type="GO" id="GO:0032981">
    <property type="term" value="P:mitochondrial respiratory chain complex I assembly"/>
    <property type="evidence" value="ECO:0007669"/>
    <property type="project" value="TreeGrafter"/>
</dbReference>
<dbReference type="GO" id="GO:0005743">
    <property type="term" value="C:mitochondrial inner membrane"/>
    <property type="evidence" value="ECO:0007669"/>
    <property type="project" value="TreeGrafter"/>
</dbReference>
<dbReference type="AlphaFoldDB" id="A0A6J3K5M7"/>
<evidence type="ECO:0000313" key="3">
    <source>
        <dbReference type="RefSeq" id="XP_033347499.1"/>
    </source>
</evidence>
<dbReference type="GeneID" id="117232296"/>
<keyword evidence="1" id="KW-1133">Transmembrane helix</keyword>
<dbReference type="Proteomes" id="UP000504631">
    <property type="component" value="Unplaced"/>
</dbReference>
<accession>A0A6J3K5M7</accession>
<dbReference type="Pfam" id="PF08695">
    <property type="entry name" value="Coa1"/>
    <property type="match status" value="1"/>
</dbReference>
<keyword evidence="1" id="KW-0472">Membrane</keyword>
<evidence type="ECO:0000313" key="2">
    <source>
        <dbReference type="Proteomes" id="UP000504631"/>
    </source>
</evidence>
<dbReference type="PANTHER" id="PTHR47148:SF1">
    <property type="entry name" value="CYTOCHROME C OXIDASE ASSEMBLY FACTOR 1 HOMOLOG"/>
    <property type="match status" value="1"/>
</dbReference>
<organism evidence="2 3">
    <name type="scientific">Bombus vosnesenskii</name>
    <dbReference type="NCBI Taxonomy" id="207650"/>
    <lineage>
        <taxon>Eukaryota</taxon>
        <taxon>Metazoa</taxon>
        <taxon>Ecdysozoa</taxon>
        <taxon>Arthropoda</taxon>
        <taxon>Hexapoda</taxon>
        <taxon>Insecta</taxon>
        <taxon>Pterygota</taxon>
        <taxon>Neoptera</taxon>
        <taxon>Endopterygota</taxon>
        <taxon>Hymenoptera</taxon>
        <taxon>Apocrita</taxon>
        <taxon>Aculeata</taxon>
        <taxon>Apoidea</taxon>
        <taxon>Anthophila</taxon>
        <taxon>Apidae</taxon>
        <taxon>Bombus</taxon>
        <taxon>Pyrobombus</taxon>
    </lineage>
</organism>
<keyword evidence="1" id="KW-0812">Transmembrane</keyword>
<keyword evidence="2" id="KW-1185">Reference proteome</keyword>
<proteinExistence type="predicted"/>
<dbReference type="KEGG" id="bvk:117232296"/>